<dbReference type="InterPro" id="IPR050194">
    <property type="entry name" value="Glycosyltransferase_grp1"/>
</dbReference>
<dbReference type="CAZy" id="GT4">
    <property type="family name" value="Glycosyltransferase Family 4"/>
</dbReference>
<dbReference type="GO" id="GO:0016757">
    <property type="term" value="F:glycosyltransferase activity"/>
    <property type="evidence" value="ECO:0007669"/>
    <property type="project" value="InterPro"/>
</dbReference>
<reference evidence="3" key="1">
    <citation type="submission" date="2006-12" db="EMBL/GenBank/DDBJ databases">
        <title>Complete sequence of Pyrobaculum islandicum DSM 4184.</title>
        <authorList>
            <person name="Copeland A."/>
            <person name="Lucas S."/>
            <person name="Lapidus A."/>
            <person name="Barry K."/>
            <person name="Detter J.C."/>
            <person name="Glavina del Rio T."/>
            <person name="Dalin E."/>
            <person name="Tice H."/>
            <person name="Pitluck S."/>
            <person name="Meincke L."/>
            <person name="Brettin T."/>
            <person name="Bruce D."/>
            <person name="Han C."/>
            <person name="Tapia R."/>
            <person name="Gilna P."/>
            <person name="Schmutz J."/>
            <person name="Larimer F."/>
            <person name="Land M."/>
            <person name="Hauser L."/>
            <person name="Kyrpides N."/>
            <person name="Mikhailova N."/>
            <person name="Cozen A.E."/>
            <person name="Fitz-Gibbon S.T."/>
            <person name="House C.H."/>
            <person name="Saltikov C."/>
            <person name="Lowe T."/>
            <person name="Richardson P."/>
        </authorList>
    </citation>
    <scope>NUCLEOTIDE SEQUENCE [LARGE SCALE GENOMIC DNA]</scope>
    <source>
        <strain evidence="3">DSM 4184</strain>
    </source>
</reference>
<sequence length="361" mass="41009">MRILWINHRDPRHPQAGGAETYIHEISKRLVKMSHEVTLISEEIDGLPKKEELDGIKILRMGDKATIHIKAPLYVKKYGSKYDLIIDSVAHAVPWYSPLVTKTPVIALVYHIHQDVVDMELTKPLAYVVKQLEKTLKLYKHFITISQSTREELKRIVKHDKIHIVPPGVDLEKYRPGPKSPIPTVLWVGRIKRYKNLEHLLLAFREVKREVRDARLVIIGTGDHEPEVKRFARSLGTDGVEFLGRATEEEKIKWMQSAWLIASTSTKEGWGLTITEAAACGTPAVAYDVPGLRDSVIHGETGLLVRPGDVKALAQAITLLLIDSQVREKLGKNAYRVAQRYSWDASAKTMAQLLREWSSYR</sequence>
<dbReference type="SUPFAM" id="SSF53756">
    <property type="entry name" value="UDP-Glycosyltransferase/glycogen phosphorylase"/>
    <property type="match status" value="1"/>
</dbReference>
<evidence type="ECO:0000259" key="1">
    <source>
        <dbReference type="Pfam" id="PF00534"/>
    </source>
</evidence>
<dbReference type="KEGG" id="pis:Pisl_1495"/>
<dbReference type="AlphaFoldDB" id="A1RUL9"/>
<dbReference type="Pfam" id="PF00534">
    <property type="entry name" value="Glycos_transf_1"/>
    <property type="match status" value="1"/>
</dbReference>
<evidence type="ECO:0000259" key="2">
    <source>
        <dbReference type="Pfam" id="PF13439"/>
    </source>
</evidence>
<dbReference type="Proteomes" id="UP000002595">
    <property type="component" value="Chromosome"/>
</dbReference>
<dbReference type="GeneID" id="4617065"/>
<dbReference type="OrthoDB" id="26106at2157"/>
<gene>
    <name evidence="3" type="ordered locus">Pisl_1495</name>
</gene>
<dbReference type="PANTHER" id="PTHR45947:SF3">
    <property type="entry name" value="SULFOQUINOVOSYL TRANSFERASE SQD2"/>
    <property type="match status" value="1"/>
</dbReference>
<name>A1RUL9_PYRIL</name>
<dbReference type="Pfam" id="PF13439">
    <property type="entry name" value="Glyco_transf_4"/>
    <property type="match status" value="1"/>
</dbReference>
<dbReference type="Gene3D" id="3.40.50.2000">
    <property type="entry name" value="Glycogen Phosphorylase B"/>
    <property type="match status" value="2"/>
</dbReference>
<evidence type="ECO:0000313" key="4">
    <source>
        <dbReference type="Proteomes" id="UP000002595"/>
    </source>
</evidence>
<dbReference type="InterPro" id="IPR028098">
    <property type="entry name" value="Glyco_trans_4-like_N"/>
</dbReference>
<feature type="domain" description="Glycosyl transferase family 1" evidence="1">
    <location>
        <begin position="183"/>
        <end position="336"/>
    </location>
</feature>
<dbReference type="eggNOG" id="arCOG01403">
    <property type="taxonomic scope" value="Archaea"/>
</dbReference>
<dbReference type="CDD" id="cd03801">
    <property type="entry name" value="GT4_PimA-like"/>
    <property type="match status" value="1"/>
</dbReference>
<organism evidence="3 4">
    <name type="scientific">Pyrobaculum islandicum (strain DSM 4184 / JCM 9189 / GEO3)</name>
    <dbReference type="NCBI Taxonomy" id="384616"/>
    <lineage>
        <taxon>Archaea</taxon>
        <taxon>Thermoproteota</taxon>
        <taxon>Thermoprotei</taxon>
        <taxon>Thermoproteales</taxon>
        <taxon>Thermoproteaceae</taxon>
        <taxon>Pyrobaculum</taxon>
    </lineage>
</organism>
<protein>
    <submittedName>
        <fullName evidence="3">Glycosyl transferase, group 1</fullName>
    </submittedName>
</protein>
<accession>A1RUL9</accession>
<dbReference type="RefSeq" id="WP_011763226.1">
    <property type="nucleotide sequence ID" value="NC_008701.1"/>
</dbReference>
<proteinExistence type="predicted"/>
<keyword evidence="3" id="KW-0808">Transferase</keyword>
<dbReference type="EMBL" id="CP000504">
    <property type="protein sequence ID" value="ABL88651.1"/>
    <property type="molecule type" value="Genomic_DNA"/>
</dbReference>
<keyword evidence="4" id="KW-1185">Reference proteome</keyword>
<feature type="domain" description="Glycosyltransferase subfamily 4-like N-terminal" evidence="2">
    <location>
        <begin position="17"/>
        <end position="173"/>
    </location>
</feature>
<dbReference type="STRING" id="384616.Pisl_1495"/>
<evidence type="ECO:0000313" key="3">
    <source>
        <dbReference type="EMBL" id="ABL88651.1"/>
    </source>
</evidence>
<dbReference type="PANTHER" id="PTHR45947">
    <property type="entry name" value="SULFOQUINOVOSYL TRANSFERASE SQD2"/>
    <property type="match status" value="1"/>
</dbReference>
<dbReference type="InterPro" id="IPR001296">
    <property type="entry name" value="Glyco_trans_1"/>
</dbReference>
<dbReference type="HOGENOM" id="CLU_009583_2_2_2"/>